<dbReference type="InterPro" id="IPR029058">
    <property type="entry name" value="AB_hydrolase_fold"/>
</dbReference>
<dbReference type="Pfam" id="PF02450">
    <property type="entry name" value="LCAT"/>
    <property type="match status" value="1"/>
</dbReference>
<comment type="caution">
    <text evidence="1">The sequence shown here is derived from an EMBL/GenBank/DDBJ whole genome shotgun (WGS) entry which is preliminary data.</text>
</comment>
<dbReference type="GO" id="GO:0008374">
    <property type="term" value="F:O-acyltransferase activity"/>
    <property type="evidence" value="ECO:0007669"/>
    <property type="project" value="InterPro"/>
</dbReference>
<dbReference type="SUPFAM" id="SSF53474">
    <property type="entry name" value="alpha/beta-Hydrolases"/>
    <property type="match status" value="1"/>
</dbReference>
<evidence type="ECO:0000313" key="1">
    <source>
        <dbReference type="EMBL" id="KAF8705021.1"/>
    </source>
</evidence>
<protein>
    <submittedName>
        <fullName evidence="1">Uncharacterized protein</fullName>
    </submittedName>
</protein>
<sequence length="661" mass="73388">MTKTLERRASRSIDWSRFQLRLSRKAYGHTPTHTHMALAGRLLPLLFLLLVPAALRDYLSPPATNRRPDHHQDAAGDVVLHPLVLVPGLTCSELEVRLTDAYHPSLPRCGAMKGKGWFGLWANCSDISTHHYLPCFMEQMRLVYDHAADDYRNIAGVETRVLNFGSSRGFQKNPNHTDWCFEVLRHELEKAGYVDGDTLFGAPYDLRHAPPVPGQKSAVFSGYFRQLSRLIEDASRSKNNQKVILFGHSLGGMVALEFVRSTAMAWREKYIKHLVLVAPVPAEGFVKPVEYFVSGSDLIFVPGVEQLELTLRPMWRTFESSIVNFPSPAVFGRSKPVVITRERNYTAGEMEELIAAVGYAAGVEPFMRRAVPKMNYFEAPMVPTTCINGVGNDTPEQLMYWDGDFDAEPEIVYGDGDEDINLVSMVAFDEKMRRQMEQSGVFYKSIKIPGARHGTVITEDWALKRDLLASGGEADGNYSYQAGLDPRQHINLPGSFFPMAVGSVWRFRMHDLGVGIVAALQEEEEALQVERKAPPSLSTVIPTSIAGDACACIGLPRRRRLSAIVSGNLLLLLARMNLSGTLAIRTWPISYRACVSYEVPYRGDEKGHSSLIWYLPPSGSTSRRRLIAGRLGEDDVAAGSGELVLHQIVPVPGVSCSELAS</sequence>
<dbReference type="Proteomes" id="UP000636709">
    <property type="component" value="Unassembled WGS sequence"/>
</dbReference>
<dbReference type="OrthoDB" id="599078at2759"/>
<dbReference type="Gene3D" id="3.40.50.1820">
    <property type="entry name" value="alpha/beta hydrolase"/>
    <property type="match status" value="1"/>
</dbReference>
<reference evidence="1" key="1">
    <citation type="submission" date="2020-07" db="EMBL/GenBank/DDBJ databases">
        <title>Genome sequence and genetic diversity analysis of an under-domesticated orphan crop, white fonio (Digitaria exilis).</title>
        <authorList>
            <person name="Bennetzen J.L."/>
            <person name="Chen S."/>
            <person name="Ma X."/>
            <person name="Wang X."/>
            <person name="Yssel A.E.J."/>
            <person name="Chaluvadi S.R."/>
            <person name="Johnson M."/>
            <person name="Gangashetty P."/>
            <person name="Hamidou F."/>
            <person name="Sanogo M.D."/>
            <person name="Zwaenepoel A."/>
            <person name="Wallace J."/>
            <person name="Van De Peer Y."/>
            <person name="Van Deynze A."/>
        </authorList>
    </citation>
    <scope>NUCLEOTIDE SEQUENCE</scope>
    <source>
        <tissue evidence="1">Leaves</tissue>
    </source>
</reference>
<dbReference type="EMBL" id="JACEFO010001770">
    <property type="protein sequence ID" value="KAF8705021.1"/>
    <property type="molecule type" value="Genomic_DNA"/>
</dbReference>
<name>A0A835BQF9_9POAL</name>
<dbReference type="AlphaFoldDB" id="A0A835BQF9"/>
<accession>A0A835BQF9</accession>
<dbReference type="InterPro" id="IPR003386">
    <property type="entry name" value="LACT/PDAT_acylTrfase"/>
</dbReference>
<keyword evidence="2" id="KW-1185">Reference proteome</keyword>
<evidence type="ECO:0000313" key="2">
    <source>
        <dbReference type="Proteomes" id="UP000636709"/>
    </source>
</evidence>
<proteinExistence type="predicted"/>
<dbReference type="GO" id="GO:0006629">
    <property type="term" value="P:lipid metabolic process"/>
    <property type="evidence" value="ECO:0007669"/>
    <property type="project" value="InterPro"/>
</dbReference>
<gene>
    <name evidence="1" type="ORF">HU200_031278</name>
</gene>
<organism evidence="1 2">
    <name type="scientific">Digitaria exilis</name>
    <dbReference type="NCBI Taxonomy" id="1010633"/>
    <lineage>
        <taxon>Eukaryota</taxon>
        <taxon>Viridiplantae</taxon>
        <taxon>Streptophyta</taxon>
        <taxon>Embryophyta</taxon>
        <taxon>Tracheophyta</taxon>
        <taxon>Spermatophyta</taxon>
        <taxon>Magnoliopsida</taxon>
        <taxon>Liliopsida</taxon>
        <taxon>Poales</taxon>
        <taxon>Poaceae</taxon>
        <taxon>PACMAD clade</taxon>
        <taxon>Panicoideae</taxon>
        <taxon>Panicodae</taxon>
        <taxon>Paniceae</taxon>
        <taxon>Anthephorinae</taxon>
        <taxon>Digitaria</taxon>
    </lineage>
</organism>
<dbReference type="PANTHER" id="PTHR11440">
    <property type="entry name" value="LECITHIN-CHOLESTEROL ACYLTRANSFERASE-RELATED"/>
    <property type="match status" value="1"/>
</dbReference>